<evidence type="ECO:0000259" key="1">
    <source>
        <dbReference type="Pfam" id="PF01636"/>
    </source>
</evidence>
<feature type="domain" description="Aminoglycoside phosphotransferase" evidence="1">
    <location>
        <begin position="125"/>
        <end position="264"/>
    </location>
</feature>
<organism evidence="2 3">
    <name type="scientific">Aeromicrobium fastidiosum</name>
    <dbReference type="NCBI Taxonomy" id="52699"/>
    <lineage>
        <taxon>Bacteria</taxon>
        <taxon>Bacillati</taxon>
        <taxon>Actinomycetota</taxon>
        <taxon>Actinomycetes</taxon>
        <taxon>Propionibacteriales</taxon>
        <taxon>Nocardioidaceae</taxon>
        <taxon>Aeromicrobium</taxon>
    </lineage>
</organism>
<dbReference type="OrthoDB" id="101887at2"/>
<dbReference type="AlphaFoldDB" id="A0A641ATQ3"/>
<comment type="caution">
    <text evidence="2">The sequence shown here is derived from an EMBL/GenBank/DDBJ whole genome shotgun (WGS) entry which is preliminary data.</text>
</comment>
<dbReference type="InterPro" id="IPR011009">
    <property type="entry name" value="Kinase-like_dom_sf"/>
</dbReference>
<evidence type="ECO:0000313" key="3">
    <source>
        <dbReference type="Proteomes" id="UP001515100"/>
    </source>
</evidence>
<evidence type="ECO:0000313" key="2">
    <source>
        <dbReference type="EMBL" id="KAA1380421.1"/>
    </source>
</evidence>
<dbReference type="SUPFAM" id="SSF56112">
    <property type="entry name" value="Protein kinase-like (PK-like)"/>
    <property type="match status" value="1"/>
</dbReference>
<dbReference type="RefSeq" id="WP_129180868.1">
    <property type="nucleotide sequence ID" value="NZ_JAGIOG010000001.1"/>
</dbReference>
<accession>A0A641ATQ3</accession>
<gene>
    <name evidence="2" type="ORF">ESP62_004355</name>
</gene>
<dbReference type="InterPro" id="IPR002575">
    <property type="entry name" value="Aminoglycoside_PTrfase"/>
</dbReference>
<dbReference type="Proteomes" id="UP001515100">
    <property type="component" value="Unassembled WGS sequence"/>
</dbReference>
<sequence>MGRPFSERVAHDDWRREAERWARDALADRGVEVTGEIEQPRIRPWSTQLTVPTDAGRVWFKANCMSMSFEPALQVELAGLAPDTVDAPVAVDLDRGWMLTADRGATLGDSTSPTVADWQQVLRRAADLQRSAAGAEQALLGAGLPDCRPSTVVDRLDRFVHVLSGLPREHPAHVSESLRDDLLAARPRVVDAVAELEESSLPTTWQHGDLHPFNVFAADGRLFDFGDGQWAHAAELLIVPHGWIGQQDTLSWPEVAEAYADAWHVTADDLASQLRAASLTQPVNRTLLWWRCLEEATAAEWDEWGDGVLHHLSRVLEP</sequence>
<protein>
    <submittedName>
        <fullName evidence="2">Phosphotransferase</fullName>
    </submittedName>
</protein>
<dbReference type="Pfam" id="PF01636">
    <property type="entry name" value="APH"/>
    <property type="match status" value="1"/>
</dbReference>
<reference evidence="2" key="1">
    <citation type="submission" date="2019-09" db="EMBL/GenBank/DDBJ databases">
        <authorList>
            <person name="Li J."/>
        </authorList>
    </citation>
    <scope>NUCLEOTIDE SEQUENCE [LARGE SCALE GENOMIC DNA]</scope>
    <source>
        <strain evidence="2">NRBC 14897</strain>
    </source>
</reference>
<keyword evidence="3" id="KW-1185">Reference proteome</keyword>
<proteinExistence type="predicted"/>
<dbReference type="EMBL" id="SDPP02000001">
    <property type="protein sequence ID" value="KAA1380421.1"/>
    <property type="molecule type" value="Genomic_DNA"/>
</dbReference>
<name>A0A641ATQ3_9ACTN</name>